<evidence type="ECO:0000313" key="1">
    <source>
        <dbReference type="EnsemblPlants" id="MELO3C035146.2.1"/>
    </source>
</evidence>
<dbReference type="Gramene" id="MELO3C035146.2.1">
    <property type="protein sequence ID" value="MELO3C035146.2.1"/>
    <property type="gene ID" value="MELO3C035146.2"/>
</dbReference>
<dbReference type="EnsemblPlants" id="MELO3C035146.2.1">
    <property type="protein sequence ID" value="MELO3C035146.2.1"/>
    <property type="gene ID" value="MELO3C035146.2"/>
</dbReference>
<dbReference type="AlphaFoldDB" id="A0A9I9EKL0"/>
<accession>A0A9I9EKL0</accession>
<name>A0A9I9EKL0_CUCME</name>
<organism evidence="1">
    <name type="scientific">Cucumis melo</name>
    <name type="common">Muskmelon</name>
    <dbReference type="NCBI Taxonomy" id="3656"/>
    <lineage>
        <taxon>Eukaryota</taxon>
        <taxon>Viridiplantae</taxon>
        <taxon>Streptophyta</taxon>
        <taxon>Embryophyta</taxon>
        <taxon>Tracheophyta</taxon>
        <taxon>Spermatophyta</taxon>
        <taxon>Magnoliopsida</taxon>
        <taxon>eudicotyledons</taxon>
        <taxon>Gunneridae</taxon>
        <taxon>Pentapetalae</taxon>
        <taxon>rosids</taxon>
        <taxon>fabids</taxon>
        <taxon>Cucurbitales</taxon>
        <taxon>Cucurbitaceae</taxon>
        <taxon>Benincaseae</taxon>
        <taxon>Cucumis</taxon>
    </lineage>
</organism>
<reference evidence="1" key="1">
    <citation type="submission" date="2023-03" db="UniProtKB">
        <authorList>
            <consortium name="EnsemblPlants"/>
        </authorList>
    </citation>
    <scope>IDENTIFICATION</scope>
</reference>
<protein>
    <submittedName>
        <fullName evidence="1">Uncharacterized protein</fullName>
    </submittedName>
</protein>
<proteinExistence type="predicted"/>
<sequence>MLWFHDVSVLTLFPLLLILLLVVHSSLRRSFFSLPHILPLATPIFYQKHFSFGHHSWIQQNLVIKGFCEDMSKVRVRIAHSRDEDFSSLHVLGQHHGLLHPTIINGLNLTQAFFNLIPYLFPDHSLVSEEQESVSRDGSILLEDM</sequence>